<feature type="domain" description="Peptidase M20 dimerisation" evidence="12">
    <location>
        <begin position="205"/>
        <end position="305"/>
    </location>
</feature>
<feature type="binding site" evidence="9 11">
    <location>
        <position position="78"/>
    </location>
    <ligand>
        <name>Zn(2+)</name>
        <dbReference type="ChEBI" id="CHEBI:29105"/>
        <label>1</label>
    </ligand>
</feature>
<evidence type="ECO:0000313" key="13">
    <source>
        <dbReference type="EMBL" id="NEU04687.1"/>
    </source>
</evidence>
<dbReference type="PIRSF" id="PIRSF037215">
    <property type="entry name" value="Peptidase_M20B"/>
    <property type="match status" value="1"/>
</dbReference>
<dbReference type="GO" id="GO:0008237">
    <property type="term" value="F:metallopeptidase activity"/>
    <property type="evidence" value="ECO:0007669"/>
    <property type="project" value="UniProtKB-KW"/>
</dbReference>
<keyword evidence="4 9" id="KW-0645">Protease</keyword>
<dbReference type="PANTHER" id="PTHR42994:SF1">
    <property type="entry name" value="PEPTIDASE T"/>
    <property type="match status" value="1"/>
</dbReference>
<comment type="function">
    <text evidence="9">Cleaves the N-terminal amino acid of tripeptides.</text>
</comment>
<dbReference type="EC" id="3.4.11.4" evidence="9"/>
<dbReference type="RefSeq" id="WP_199869710.1">
    <property type="nucleotide sequence ID" value="NZ_JAAGPU010000011.1"/>
</dbReference>
<reference evidence="13 14" key="1">
    <citation type="submission" date="2020-02" db="EMBL/GenBank/DDBJ databases">
        <title>Genome assembly of a novel Clostridium senegalense strain.</title>
        <authorList>
            <person name="Gupta T.B."/>
            <person name="Jauregui R."/>
            <person name="Maclean P."/>
            <person name="Nawarathana A."/>
            <person name="Brightwell G."/>
        </authorList>
    </citation>
    <scope>NUCLEOTIDE SEQUENCE [LARGE SCALE GENOMIC DNA]</scope>
    <source>
        <strain evidence="13 14">AGRFS4</strain>
    </source>
</reference>
<dbReference type="Proteomes" id="UP000481872">
    <property type="component" value="Unassembled WGS sequence"/>
</dbReference>
<comment type="cofactor">
    <cofactor evidence="9 11">
        <name>Zn(2+)</name>
        <dbReference type="ChEBI" id="CHEBI:29105"/>
    </cofactor>
    <text evidence="9 11">Binds 2 Zn(2+) ions per subunit.</text>
</comment>
<keyword evidence="5 9" id="KW-0479">Metal-binding</keyword>
<dbReference type="AlphaFoldDB" id="A0A6M0H2E0"/>
<feature type="active site" evidence="9 10">
    <location>
        <position position="80"/>
    </location>
</feature>
<dbReference type="GO" id="GO:0008270">
    <property type="term" value="F:zinc ion binding"/>
    <property type="evidence" value="ECO:0007669"/>
    <property type="project" value="UniProtKB-UniRule"/>
</dbReference>
<feature type="binding site" evidence="9 11">
    <location>
        <position position="378"/>
    </location>
    <ligand>
        <name>Zn(2+)</name>
        <dbReference type="ChEBI" id="CHEBI:29105"/>
        <label>2</label>
    </ligand>
</feature>
<keyword evidence="7 9" id="KW-0862">Zinc</keyword>
<evidence type="ECO:0000256" key="9">
    <source>
        <dbReference type="HAMAP-Rule" id="MF_00550"/>
    </source>
</evidence>
<feature type="binding site" evidence="9 11">
    <location>
        <position position="139"/>
    </location>
    <ligand>
        <name>Zn(2+)</name>
        <dbReference type="ChEBI" id="CHEBI:29105"/>
        <label>1</label>
    </ligand>
</feature>
<evidence type="ECO:0000259" key="12">
    <source>
        <dbReference type="Pfam" id="PF07687"/>
    </source>
</evidence>
<evidence type="ECO:0000256" key="4">
    <source>
        <dbReference type="ARBA" id="ARBA00022670"/>
    </source>
</evidence>
<dbReference type="Pfam" id="PF07687">
    <property type="entry name" value="M20_dimer"/>
    <property type="match status" value="1"/>
</dbReference>
<evidence type="ECO:0000256" key="5">
    <source>
        <dbReference type="ARBA" id="ARBA00022723"/>
    </source>
</evidence>
<dbReference type="GO" id="GO:0006508">
    <property type="term" value="P:proteolysis"/>
    <property type="evidence" value="ECO:0007669"/>
    <property type="project" value="UniProtKB-UniRule"/>
</dbReference>
<dbReference type="InterPro" id="IPR010161">
    <property type="entry name" value="Peptidase_M20B"/>
</dbReference>
<evidence type="ECO:0000256" key="6">
    <source>
        <dbReference type="ARBA" id="ARBA00022801"/>
    </source>
</evidence>
<dbReference type="EMBL" id="JAAGPU010000011">
    <property type="protein sequence ID" value="NEU04687.1"/>
    <property type="molecule type" value="Genomic_DNA"/>
</dbReference>
<dbReference type="SUPFAM" id="SSF55031">
    <property type="entry name" value="Bacterial exopeptidase dimerisation domain"/>
    <property type="match status" value="1"/>
</dbReference>
<feature type="active site" description="Proton acceptor" evidence="9 10">
    <location>
        <position position="173"/>
    </location>
</feature>
<keyword evidence="8 9" id="KW-0482">Metalloprotease</keyword>
<feature type="binding site" evidence="9 11">
    <location>
        <position position="139"/>
    </location>
    <ligand>
        <name>Zn(2+)</name>
        <dbReference type="ChEBI" id="CHEBI:29105"/>
        <label>2</label>
    </ligand>
</feature>
<dbReference type="PANTHER" id="PTHR42994">
    <property type="entry name" value="PEPTIDASE T"/>
    <property type="match status" value="1"/>
</dbReference>
<dbReference type="PROSITE" id="PS00758">
    <property type="entry name" value="ARGE_DAPE_CPG2_1"/>
    <property type="match status" value="1"/>
</dbReference>
<dbReference type="HAMAP" id="MF_00550">
    <property type="entry name" value="Aminopeptidase_M20"/>
    <property type="match status" value="1"/>
</dbReference>
<accession>A0A6M0H2E0</accession>
<dbReference type="NCBIfam" id="NF009920">
    <property type="entry name" value="PRK13381.1"/>
    <property type="match status" value="1"/>
</dbReference>
<evidence type="ECO:0000256" key="1">
    <source>
        <dbReference type="ARBA" id="ARBA00000870"/>
    </source>
</evidence>
<dbReference type="NCBIfam" id="NF003976">
    <property type="entry name" value="PRK05469.1"/>
    <property type="match status" value="1"/>
</dbReference>
<dbReference type="InterPro" id="IPR036264">
    <property type="entry name" value="Bact_exopeptidase_dim_dom"/>
</dbReference>
<evidence type="ECO:0000256" key="2">
    <source>
        <dbReference type="ARBA" id="ARBA00009692"/>
    </source>
</evidence>
<evidence type="ECO:0000256" key="7">
    <source>
        <dbReference type="ARBA" id="ARBA00022833"/>
    </source>
</evidence>
<sequence length="406" mass="44880">MSKLLERFLGYVKYDTQSDEASSTLPSTKSQLEFGKVLLEELKSIGMSDVKVDEMGFVIATLPSNMDKEVPTVGFLAHMDTAPDYSGKNVNPQIIENYGGEDIKLNEDTTLAVKDFPEIKKYVGKTIITTDGTTLLGGDDKAGIAEIMTAMEYLINNPEIKHGTIKVAFTPDEEIGTGCNNFNVPAFNADFAYTLDGGEVGEISYETFNAAGAVVTFNGVNVHPGSAKGKMKHSGIIAMEFFNELPENQRPETTEGYDGFFMLTDMNVTVEKSVQEYIIRDFDMDKFKAKKATMEALVKKYNEKYGEGTVVLDMSDTYYNMAEKIKEQYHIVETAVEAIKSLEIEALVLPIRGGTDGSKLSFKGLPTPNLFTGGHNFHGKFEYIVKESMESAVQVVLKIIELYSNK</sequence>
<evidence type="ECO:0000256" key="10">
    <source>
        <dbReference type="PIRSR" id="PIRSR037215-1"/>
    </source>
</evidence>
<keyword evidence="6 9" id="KW-0378">Hydrolase</keyword>
<feature type="binding site" evidence="9 11">
    <location>
        <position position="196"/>
    </location>
    <ligand>
        <name>Zn(2+)</name>
        <dbReference type="ChEBI" id="CHEBI:29105"/>
        <label>1</label>
    </ligand>
</feature>
<organism evidence="13 14">
    <name type="scientific">Clostridium senegalense</name>
    <dbReference type="NCBI Taxonomy" id="1465809"/>
    <lineage>
        <taxon>Bacteria</taxon>
        <taxon>Bacillati</taxon>
        <taxon>Bacillota</taxon>
        <taxon>Clostridia</taxon>
        <taxon>Eubacteriales</taxon>
        <taxon>Clostridiaceae</taxon>
        <taxon>Clostridium</taxon>
    </lineage>
</organism>
<dbReference type="Gene3D" id="3.40.630.10">
    <property type="entry name" value="Zn peptidases"/>
    <property type="match status" value="1"/>
</dbReference>
<evidence type="ECO:0000256" key="3">
    <source>
        <dbReference type="ARBA" id="ARBA00022438"/>
    </source>
</evidence>
<evidence type="ECO:0000256" key="11">
    <source>
        <dbReference type="PIRSR" id="PIRSR037215-2"/>
    </source>
</evidence>
<dbReference type="NCBIfam" id="TIGR01882">
    <property type="entry name" value="peptidase-T"/>
    <property type="match status" value="1"/>
</dbReference>
<feature type="binding site" evidence="9 11">
    <location>
        <position position="174"/>
    </location>
    <ligand>
        <name>Zn(2+)</name>
        <dbReference type="ChEBI" id="CHEBI:29105"/>
        <label>2</label>
    </ligand>
</feature>
<dbReference type="GO" id="GO:0045148">
    <property type="term" value="F:tripeptide aminopeptidase activity"/>
    <property type="evidence" value="ECO:0007669"/>
    <property type="project" value="UniProtKB-UniRule"/>
</dbReference>
<keyword evidence="14" id="KW-1185">Reference proteome</keyword>
<dbReference type="CDD" id="cd03892">
    <property type="entry name" value="M20_peptT"/>
    <property type="match status" value="1"/>
</dbReference>
<comment type="subcellular location">
    <subcellularLocation>
        <location evidence="9">Cytoplasm</location>
    </subcellularLocation>
</comment>
<evidence type="ECO:0000313" key="14">
    <source>
        <dbReference type="Proteomes" id="UP000481872"/>
    </source>
</evidence>
<gene>
    <name evidence="9 13" type="primary">pepT</name>
    <name evidence="13" type="ORF">G3M99_07370</name>
</gene>
<dbReference type="InterPro" id="IPR011650">
    <property type="entry name" value="Peptidase_M20_dimer"/>
</dbReference>
<dbReference type="GO" id="GO:0005829">
    <property type="term" value="C:cytosol"/>
    <property type="evidence" value="ECO:0007669"/>
    <property type="project" value="TreeGrafter"/>
</dbReference>
<dbReference type="SUPFAM" id="SSF53187">
    <property type="entry name" value="Zn-dependent exopeptidases"/>
    <property type="match status" value="1"/>
</dbReference>
<comment type="caution">
    <text evidence="13">The sequence shown here is derived from an EMBL/GenBank/DDBJ whole genome shotgun (WGS) entry which is preliminary data.</text>
</comment>
<proteinExistence type="inferred from homology"/>
<dbReference type="InterPro" id="IPR001261">
    <property type="entry name" value="ArgE/DapE_CS"/>
</dbReference>
<comment type="similarity">
    <text evidence="2 9">Belongs to the peptidase M20B family.</text>
</comment>
<dbReference type="GO" id="GO:0043171">
    <property type="term" value="P:peptide catabolic process"/>
    <property type="evidence" value="ECO:0007669"/>
    <property type="project" value="UniProtKB-UniRule"/>
</dbReference>
<dbReference type="Pfam" id="PF01546">
    <property type="entry name" value="Peptidase_M20"/>
    <property type="match status" value="1"/>
</dbReference>
<dbReference type="Gene3D" id="3.30.70.360">
    <property type="match status" value="1"/>
</dbReference>
<keyword evidence="3 9" id="KW-0031">Aminopeptidase</keyword>
<protein>
    <recommendedName>
        <fullName evidence="9">Peptidase T</fullName>
        <ecNumber evidence="9">3.4.11.4</ecNumber>
    </recommendedName>
    <alternativeName>
        <fullName evidence="9">Aminotripeptidase</fullName>
        <shortName evidence="9">Tripeptidase</shortName>
    </alternativeName>
    <alternativeName>
        <fullName evidence="9">Tripeptide aminopeptidase</fullName>
    </alternativeName>
</protein>
<comment type="catalytic activity">
    <reaction evidence="1 9">
        <text>Release of the N-terminal residue from a tripeptide.</text>
        <dbReference type="EC" id="3.4.11.4"/>
    </reaction>
</comment>
<keyword evidence="9" id="KW-0963">Cytoplasm</keyword>
<dbReference type="InterPro" id="IPR002933">
    <property type="entry name" value="Peptidase_M20"/>
</dbReference>
<evidence type="ECO:0000256" key="8">
    <source>
        <dbReference type="ARBA" id="ARBA00023049"/>
    </source>
</evidence>
<name>A0A6M0H2E0_9CLOT</name>